<keyword evidence="3" id="KW-0520">NAD</keyword>
<dbReference type="CDD" id="cd05233">
    <property type="entry name" value="SDR_c"/>
    <property type="match status" value="1"/>
</dbReference>
<dbReference type="InterPro" id="IPR036291">
    <property type="entry name" value="NAD(P)-bd_dom_sf"/>
</dbReference>
<comment type="similarity">
    <text evidence="1">Belongs to the short-chain dehydrogenases/reductases (SDR) family.</text>
</comment>
<evidence type="ECO:0000256" key="2">
    <source>
        <dbReference type="ARBA" id="ARBA00023002"/>
    </source>
</evidence>
<dbReference type="InterPro" id="IPR020904">
    <property type="entry name" value="Sc_DH/Rdtase_CS"/>
</dbReference>
<keyword evidence="6" id="KW-1185">Reference proteome</keyword>
<evidence type="ECO:0000313" key="5">
    <source>
        <dbReference type="EMBL" id="TDD54167.1"/>
    </source>
</evidence>
<dbReference type="PANTHER" id="PTHR24321:SF8">
    <property type="entry name" value="ESTRADIOL 17-BETA-DEHYDROGENASE 8-RELATED"/>
    <property type="match status" value="1"/>
</dbReference>
<dbReference type="OrthoDB" id="670853at2"/>
<keyword evidence="2" id="KW-0560">Oxidoreductase</keyword>
<dbReference type="AlphaFoldDB" id="A0A4V2YNF3"/>
<dbReference type="PRINTS" id="PR00080">
    <property type="entry name" value="SDRFAMILY"/>
</dbReference>
<dbReference type="Pfam" id="PF13561">
    <property type="entry name" value="adh_short_C2"/>
    <property type="match status" value="1"/>
</dbReference>
<evidence type="ECO:0000256" key="1">
    <source>
        <dbReference type="ARBA" id="ARBA00006484"/>
    </source>
</evidence>
<proteinExistence type="inferred from homology"/>
<dbReference type="EMBL" id="SMKX01000096">
    <property type="protein sequence ID" value="TDD54167.1"/>
    <property type="molecule type" value="Genomic_DNA"/>
</dbReference>
<feature type="domain" description="Ketoreductase" evidence="4">
    <location>
        <begin position="1"/>
        <end position="178"/>
    </location>
</feature>
<evidence type="ECO:0000313" key="6">
    <source>
        <dbReference type="Proteomes" id="UP000295124"/>
    </source>
</evidence>
<dbReference type="SMART" id="SM00822">
    <property type="entry name" value="PKS_KR"/>
    <property type="match status" value="1"/>
</dbReference>
<accession>A0A4V2YNF3</accession>
<dbReference type="PRINTS" id="PR00081">
    <property type="entry name" value="GDHRDH"/>
</dbReference>
<dbReference type="Gene3D" id="3.40.50.720">
    <property type="entry name" value="NAD(P)-binding Rossmann-like Domain"/>
    <property type="match status" value="1"/>
</dbReference>
<sequence>MITGASSGIGAAAARWFTAEGAAVVLMARRKDKLDEIAAEIRAAGGRVEVAAGDVIDTDAVEQAVATAVNTFGGLNGAFNNAGWGTIGTLVHETDDADFEKTMDVNVRGTWNCLKHQLPVMLESGGSVVNTSSTAGTFATGAGAAYVAAKHAVLGLTRAAAAEYGPYGVRVNALIVGTTRTELMENAIRAFPPLEEGAVARQIQKRMADPIEVARTAAWLLSDHASFITGGAIPVDGGSSAI</sequence>
<evidence type="ECO:0000256" key="3">
    <source>
        <dbReference type="ARBA" id="ARBA00023027"/>
    </source>
</evidence>
<comment type="caution">
    <text evidence="5">The sequence shown here is derived from an EMBL/GenBank/DDBJ whole genome shotgun (WGS) entry which is preliminary data.</text>
</comment>
<dbReference type="FunFam" id="3.40.50.720:FF:000084">
    <property type="entry name" value="Short-chain dehydrogenase reductase"/>
    <property type="match status" value="1"/>
</dbReference>
<dbReference type="SUPFAM" id="SSF51735">
    <property type="entry name" value="NAD(P)-binding Rossmann-fold domains"/>
    <property type="match status" value="1"/>
</dbReference>
<dbReference type="GO" id="GO:0016491">
    <property type="term" value="F:oxidoreductase activity"/>
    <property type="evidence" value="ECO:0007669"/>
    <property type="project" value="UniProtKB-KW"/>
</dbReference>
<reference evidence="5 6" key="1">
    <citation type="submission" date="2019-03" db="EMBL/GenBank/DDBJ databases">
        <title>Draft genome sequences of novel Actinobacteria.</title>
        <authorList>
            <person name="Sahin N."/>
            <person name="Ay H."/>
            <person name="Saygin H."/>
        </authorList>
    </citation>
    <scope>NUCLEOTIDE SEQUENCE [LARGE SCALE GENOMIC DNA]</scope>
    <source>
        <strain evidence="5 6">JCM 13523</strain>
    </source>
</reference>
<protein>
    <submittedName>
        <fullName evidence="5">SDR family oxidoreductase</fullName>
    </submittedName>
</protein>
<name>A0A4V2YNF3_9ACTN</name>
<dbReference type="PROSITE" id="PS00061">
    <property type="entry name" value="ADH_SHORT"/>
    <property type="match status" value="1"/>
</dbReference>
<organism evidence="5 6">
    <name type="scientific">Kribbella antibiotica</name>
    <dbReference type="NCBI Taxonomy" id="190195"/>
    <lineage>
        <taxon>Bacteria</taxon>
        <taxon>Bacillati</taxon>
        <taxon>Actinomycetota</taxon>
        <taxon>Actinomycetes</taxon>
        <taxon>Propionibacteriales</taxon>
        <taxon>Kribbellaceae</taxon>
        <taxon>Kribbella</taxon>
    </lineage>
</organism>
<gene>
    <name evidence="5" type="ORF">E1263_27445</name>
</gene>
<evidence type="ECO:0000259" key="4">
    <source>
        <dbReference type="SMART" id="SM00822"/>
    </source>
</evidence>
<dbReference type="InterPro" id="IPR002347">
    <property type="entry name" value="SDR_fam"/>
</dbReference>
<dbReference type="PANTHER" id="PTHR24321">
    <property type="entry name" value="DEHYDROGENASES, SHORT CHAIN"/>
    <property type="match status" value="1"/>
</dbReference>
<dbReference type="Proteomes" id="UP000295124">
    <property type="component" value="Unassembled WGS sequence"/>
</dbReference>
<dbReference type="InterPro" id="IPR057326">
    <property type="entry name" value="KR_dom"/>
</dbReference>